<dbReference type="Gene3D" id="3.10.620.30">
    <property type="match status" value="1"/>
</dbReference>
<reference evidence="2" key="1">
    <citation type="journal article" date="2014" name="Int. J. Syst. Evol. Microbiol.">
        <title>Complete genome sequence of Corynebacterium casei LMG S-19264T (=DSM 44701T), isolated from a smear-ripened cheese.</title>
        <authorList>
            <consortium name="US DOE Joint Genome Institute (JGI-PGF)"/>
            <person name="Walter F."/>
            <person name="Albersmeier A."/>
            <person name="Kalinowski J."/>
            <person name="Ruckert C."/>
        </authorList>
    </citation>
    <scope>NUCLEOTIDE SEQUENCE</scope>
    <source>
        <strain evidence="2">CGMCC 1.12919</strain>
    </source>
</reference>
<evidence type="ECO:0000313" key="3">
    <source>
        <dbReference type="Proteomes" id="UP000637002"/>
    </source>
</evidence>
<dbReference type="InterPro" id="IPR038765">
    <property type="entry name" value="Papain-like_cys_pep_sf"/>
</dbReference>
<dbReference type="Proteomes" id="UP000637002">
    <property type="component" value="Unassembled WGS sequence"/>
</dbReference>
<dbReference type="InterPro" id="IPR002931">
    <property type="entry name" value="Transglutaminase-like"/>
</dbReference>
<evidence type="ECO:0000313" key="2">
    <source>
        <dbReference type="EMBL" id="GGC76595.1"/>
    </source>
</evidence>
<reference evidence="2" key="2">
    <citation type="submission" date="2020-09" db="EMBL/GenBank/DDBJ databases">
        <authorList>
            <person name="Sun Q."/>
            <person name="Zhou Y."/>
        </authorList>
    </citation>
    <scope>NUCLEOTIDE SEQUENCE</scope>
    <source>
        <strain evidence="2">CGMCC 1.12919</strain>
    </source>
</reference>
<protein>
    <recommendedName>
        <fullName evidence="1">Transglutaminase-like domain-containing protein</fullName>
    </recommendedName>
</protein>
<dbReference type="RefSeq" id="WP_188610815.1">
    <property type="nucleotide sequence ID" value="NZ_BMGG01000007.1"/>
</dbReference>
<dbReference type="AlphaFoldDB" id="A0A916UMR7"/>
<proteinExistence type="predicted"/>
<dbReference type="EMBL" id="BMGG01000007">
    <property type="protein sequence ID" value="GGC76595.1"/>
    <property type="molecule type" value="Genomic_DNA"/>
</dbReference>
<keyword evidence="3" id="KW-1185">Reference proteome</keyword>
<dbReference type="SMART" id="SM00460">
    <property type="entry name" value="TGc"/>
    <property type="match status" value="1"/>
</dbReference>
<dbReference type="Pfam" id="PF01841">
    <property type="entry name" value="Transglut_core"/>
    <property type="match status" value="1"/>
</dbReference>
<dbReference type="PANTHER" id="PTHR33490:SF3">
    <property type="entry name" value="CONSERVED INTEGRAL MEMBRANE PROTEIN"/>
    <property type="match status" value="1"/>
</dbReference>
<evidence type="ECO:0000259" key="1">
    <source>
        <dbReference type="SMART" id="SM00460"/>
    </source>
</evidence>
<name>A0A916UMR7_9HYPH</name>
<sequence>MSETDTNRVYLAPSEYVDSNHPLVLRTARALAGGAMDTAEILRRIFYRVRDIRYDAPEFDRLDSFKASDLLAEGRGYCVPKAAAFAALARAAGVPARLGFADVTNHLATGKTLERMGGLVFAWHGYAEVWTGERWLKVSPTFDAPLCEKMCVARLEFDGRSDAHLQPFDSTGRSFMSYDKLHGTFHDVPARFLAAEMVRLYPRACAAIRAGEFARL</sequence>
<feature type="domain" description="Transglutaminase-like" evidence="1">
    <location>
        <begin position="70"/>
        <end position="142"/>
    </location>
</feature>
<organism evidence="2 3">
    <name type="scientific">Chelatococcus reniformis</name>
    <dbReference type="NCBI Taxonomy" id="1494448"/>
    <lineage>
        <taxon>Bacteria</taxon>
        <taxon>Pseudomonadati</taxon>
        <taxon>Pseudomonadota</taxon>
        <taxon>Alphaproteobacteria</taxon>
        <taxon>Hyphomicrobiales</taxon>
        <taxon>Chelatococcaceae</taxon>
        <taxon>Chelatococcus</taxon>
    </lineage>
</organism>
<accession>A0A916UMR7</accession>
<comment type="caution">
    <text evidence="2">The sequence shown here is derived from an EMBL/GenBank/DDBJ whole genome shotgun (WGS) entry which is preliminary data.</text>
</comment>
<dbReference type="PANTHER" id="PTHR33490">
    <property type="entry name" value="BLR5614 PROTEIN-RELATED"/>
    <property type="match status" value="1"/>
</dbReference>
<gene>
    <name evidence="2" type="ORF">GCM10010994_38630</name>
</gene>
<dbReference type="SUPFAM" id="SSF54001">
    <property type="entry name" value="Cysteine proteinases"/>
    <property type="match status" value="1"/>
</dbReference>